<name>A0A0F9IKL5_9ZZZZ</name>
<reference evidence="1" key="1">
    <citation type="journal article" date="2015" name="Nature">
        <title>Complex archaea that bridge the gap between prokaryotes and eukaryotes.</title>
        <authorList>
            <person name="Spang A."/>
            <person name="Saw J.H."/>
            <person name="Jorgensen S.L."/>
            <person name="Zaremba-Niedzwiedzka K."/>
            <person name="Martijn J."/>
            <person name="Lind A.E."/>
            <person name="van Eijk R."/>
            <person name="Schleper C."/>
            <person name="Guy L."/>
            <person name="Ettema T.J."/>
        </authorList>
    </citation>
    <scope>NUCLEOTIDE SEQUENCE</scope>
</reference>
<organism evidence="1">
    <name type="scientific">marine sediment metagenome</name>
    <dbReference type="NCBI Taxonomy" id="412755"/>
    <lineage>
        <taxon>unclassified sequences</taxon>
        <taxon>metagenomes</taxon>
        <taxon>ecological metagenomes</taxon>
    </lineage>
</organism>
<dbReference type="AlphaFoldDB" id="A0A0F9IKL5"/>
<dbReference type="EMBL" id="LAZR01012179">
    <property type="protein sequence ID" value="KKM28162.1"/>
    <property type="molecule type" value="Genomic_DNA"/>
</dbReference>
<evidence type="ECO:0000313" key="1">
    <source>
        <dbReference type="EMBL" id="KKM28162.1"/>
    </source>
</evidence>
<accession>A0A0F9IKL5</accession>
<gene>
    <name evidence="1" type="ORF">LCGC14_1567490</name>
</gene>
<proteinExistence type="predicted"/>
<sequence length="191" mass="21966">MVDYKNAFSTEEKVMELLLKSSKLKKYKLSLHESDKYGVDVEATAPGYEGFAIEIESTQGSKWPTSEPYPPTWKKGFSVPARKHKFFLRHPMSLFVKVNKEMTRAVVVPMSYVFSSEQDGYKNQTSSHFTCNNFYLITDSEHPAICYCPIKDLAEVVSEHFKHMSQLKRVNVKFTDKRPKFGSKVTRSSSK</sequence>
<protein>
    <submittedName>
        <fullName evidence="1">Uncharacterized protein</fullName>
    </submittedName>
</protein>
<comment type="caution">
    <text evidence="1">The sequence shown here is derived from an EMBL/GenBank/DDBJ whole genome shotgun (WGS) entry which is preliminary data.</text>
</comment>